<protein>
    <submittedName>
        <fullName evidence="2">Uncharacterized protein</fullName>
    </submittedName>
</protein>
<dbReference type="Proteomes" id="UP001152622">
    <property type="component" value="Chromosome 14"/>
</dbReference>
<accession>A0A9Q1IJQ1</accession>
<dbReference type="AlphaFoldDB" id="A0A9Q1IJQ1"/>
<reference evidence="2" key="1">
    <citation type="journal article" date="2023" name="Science">
        <title>Genome structures resolve the early diversification of teleost fishes.</title>
        <authorList>
            <person name="Parey E."/>
            <person name="Louis A."/>
            <person name="Montfort J."/>
            <person name="Bouchez O."/>
            <person name="Roques C."/>
            <person name="Iampietro C."/>
            <person name="Lluch J."/>
            <person name="Castinel A."/>
            <person name="Donnadieu C."/>
            <person name="Desvignes T."/>
            <person name="Floi Bucao C."/>
            <person name="Jouanno E."/>
            <person name="Wen M."/>
            <person name="Mejri S."/>
            <person name="Dirks R."/>
            <person name="Jansen H."/>
            <person name="Henkel C."/>
            <person name="Chen W.J."/>
            <person name="Zahm M."/>
            <person name="Cabau C."/>
            <person name="Klopp C."/>
            <person name="Thompson A.W."/>
            <person name="Robinson-Rechavi M."/>
            <person name="Braasch I."/>
            <person name="Lecointre G."/>
            <person name="Bobe J."/>
            <person name="Postlethwait J.H."/>
            <person name="Berthelot C."/>
            <person name="Roest Crollius H."/>
            <person name="Guiguen Y."/>
        </authorList>
    </citation>
    <scope>NUCLEOTIDE SEQUENCE</scope>
    <source>
        <strain evidence="2">WJC10195</strain>
    </source>
</reference>
<organism evidence="2 3">
    <name type="scientific">Synaphobranchus kaupii</name>
    <name type="common">Kaup's arrowtooth eel</name>
    <dbReference type="NCBI Taxonomy" id="118154"/>
    <lineage>
        <taxon>Eukaryota</taxon>
        <taxon>Metazoa</taxon>
        <taxon>Chordata</taxon>
        <taxon>Craniata</taxon>
        <taxon>Vertebrata</taxon>
        <taxon>Euteleostomi</taxon>
        <taxon>Actinopterygii</taxon>
        <taxon>Neopterygii</taxon>
        <taxon>Teleostei</taxon>
        <taxon>Anguilliformes</taxon>
        <taxon>Synaphobranchidae</taxon>
        <taxon>Synaphobranchus</taxon>
    </lineage>
</organism>
<proteinExistence type="predicted"/>
<sequence>MDHRLYAMDPFVFSKREKQAVCSAAVINGRARERERGRRLCGRETGGGVTGEGLLVRGDGLREKEGESEEAGERARQPGPLKLTFCTIPSTSCPLGV</sequence>
<comment type="caution">
    <text evidence="2">The sequence shown here is derived from an EMBL/GenBank/DDBJ whole genome shotgun (WGS) entry which is preliminary data.</text>
</comment>
<evidence type="ECO:0000256" key="1">
    <source>
        <dbReference type="SAM" id="MobiDB-lite"/>
    </source>
</evidence>
<feature type="region of interest" description="Disordered" evidence="1">
    <location>
        <begin position="52"/>
        <end position="78"/>
    </location>
</feature>
<evidence type="ECO:0000313" key="3">
    <source>
        <dbReference type="Proteomes" id="UP001152622"/>
    </source>
</evidence>
<name>A0A9Q1IJQ1_SYNKA</name>
<keyword evidence="3" id="KW-1185">Reference proteome</keyword>
<evidence type="ECO:0000313" key="2">
    <source>
        <dbReference type="EMBL" id="KAJ8341999.1"/>
    </source>
</evidence>
<feature type="compositionally biased region" description="Basic and acidic residues" evidence="1">
    <location>
        <begin position="59"/>
        <end position="76"/>
    </location>
</feature>
<gene>
    <name evidence="2" type="ORF">SKAU_G00319270</name>
</gene>
<dbReference type="EMBL" id="JAINUF010000014">
    <property type="protein sequence ID" value="KAJ8341999.1"/>
    <property type="molecule type" value="Genomic_DNA"/>
</dbReference>